<sequence length="281" mass="31847">MPEILEVTKQIEEIQQQYKEMMGDSTAISILLMGIFGAGKTRCACTGRLPILVDVFDPKGTVIFHTDPYLNKLRKEKRIILRPFWAENSQEPTMYKSWEKQWMADCKSGFLSLFGTYVIDSGTTWMEAMANYISKTKGRKYDLGGKDITGNLRIEDYIPMYNIIMDAIKMTSSHGCDFIYTAHLLTIEDEVTQRITAVLDIYKRLKSKVPKLFSEKYVMSKRETAGSPKHELIIHSTGKFEASSQLMAKGGIADIVEPDLKALLKLAGLPVEDKPIPWITT</sequence>
<dbReference type="AlphaFoldDB" id="A0A0F9VKE1"/>
<comment type="caution">
    <text evidence="1">The sequence shown here is derived from an EMBL/GenBank/DDBJ whole genome shotgun (WGS) entry which is preliminary data.</text>
</comment>
<evidence type="ECO:0000313" key="1">
    <source>
        <dbReference type="EMBL" id="KKN73976.1"/>
    </source>
</evidence>
<dbReference type="EMBL" id="LAZR01000334">
    <property type="protein sequence ID" value="KKN73976.1"/>
    <property type="molecule type" value="Genomic_DNA"/>
</dbReference>
<protein>
    <submittedName>
        <fullName evidence="1">Uncharacterized protein</fullName>
    </submittedName>
</protein>
<accession>A0A0F9VKE1</accession>
<proteinExistence type="predicted"/>
<organism evidence="1">
    <name type="scientific">marine sediment metagenome</name>
    <dbReference type="NCBI Taxonomy" id="412755"/>
    <lineage>
        <taxon>unclassified sequences</taxon>
        <taxon>metagenomes</taxon>
        <taxon>ecological metagenomes</taxon>
    </lineage>
</organism>
<name>A0A0F9VKE1_9ZZZZ</name>
<reference evidence="1" key="1">
    <citation type="journal article" date="2015" name="Nature">
        <title>Complex archaea that bridge the gap between prokaryotes and eukaryotes.</title>
        <authorList>
            <person name="Spang A."/>
            <person name="Saw J.H."/>
            <person name="Jorgensen S.L."/>
            <person name="Zaremba-Niedzwiedzka K."/>
            <person name="Martijn J."/>
            <person name="Lind A.E."/>
            <person name="van Eijk R."/>
            <person name="Schleper C."/>
            <person name="Guy L."/>
            <person name="Ettema T.J."/>
        </authorList>
    </citation>
    <scope>NUCLEOTIDE SEQUENCE</scope>
</reference>
<gene>
    <name evidence="1" type="ORF">LCGC14_0395420</name>
</gene>